<feature type="transmembrane region" description="Helical" evidence="6">
    <location>
        <begin position="12"/>
        <end position="30"/>
    </location>
</feature>
<dbReference type="InterPro" id="IPR011990">
    <property type="entry name" value="TPR-like_helical_dom_sf"/>
</dbReference>
<feature type="region of interest" description="Disordered" evidence="5">
    <location>
        <begin position="127"/>
        <end position="166"/>
    </location>
</feature>
<evidence type="ECO:0000256" key="4">
    <source>
        <dbReference type="ARBA" id="ARBA00023163"/>
    </source>
</evidence>
<dbReference type="Proteomes" id="UP000198797">
    <property type="component" value="Unassembled WGS sequence"/>
</dbReference>
<accession>A0A1C5ABZ9</accession>
<dbReference type="InterPro" id="IPR005158">
    <property type="entry name" value="BTAD"/>
</dbReference>
<feature type="region of interest" description="Disordered" evidence="5">
    <location>
        <begin position="613"/>
        <end position="681"/>
    </location>
</feature>
<feature type="compositionally biased region" description="Low complexity" evidence="5">
    <location>
        <begin position="631"/>
        <end position="641"/>
    </location>
</feature>
<feature type="compositionally biased region" description="Basic and acidic residues" evidence="5">
    <location>
        <begin position="270"/>
        <end position="282"/>
    </location>
</feature>
<name>A0A1C5ABZ9_9ACTN</name>
<dbReference type="GO" id="GO:0006355">
    <property type="term" value="P:regulation of DNA-templated transcription"/>
    <property type="evidence" value="ECO:0007669"/>
    <property type="project" value="InterPro"/>
</dbReference>
<keyword evidence="2" id="KW-0805">Transcription regulation</keyword>
<evidence type="ECO:0000256" key="3">
    <source>
        <dbReference type="ARBA" id="ARBA00023125"/>
    </source>
</evidence>
<feature type="region of interest" description="Disordered" evidence="5">
    <location>
        <begin position="213"/>
        <end position="283"/>
    </location>
</feature>
<dbReference type="InterPro" id="IPR016032">
    <property type="entry name" value="Sig_transdc_resp-reg_C-effctor"/>
</dbReference>
<evidence type="ECO:0000313" key="8">
    <source>
        <dbReference type="EMBL" id="SCF42745.1"/>
    </source>
</evidence>
<evidence type="ECO:0000256" key="1">
    <source>
        <dbReference type="ARBA" id="ARBA00005820"/>
    </source>
</evidence>
<dbReference type="OrthoDB" id="8444614at2"/>
<keyword evidence="4" id="KW-0804">Transcription</keyword>
<dbReference type="InterPro" id="IPR001867">
    <property type="entry name" value="OmpR/PhoB-type_DNA-bd"/>
</dbReference>
<dbReference type="InterPro" id="IPR036779">
    <property type="entry name" value="LysM_dom_sf"/>
</dbReference>
<evidence type="ECO:0000256" key="2">
    <source>
        <dbReference type="ARBA" id="ARBA00023015"/>
    </source>
</evidence>
<proteinExistence type="inferred from homology"/>
<feature type="transmembrane region" description="Helical" evidence="6">
    <location>
        <begin position="54"/>
        <end position="78"/>
    </location>
</feature>
<dbReference type="PROSITE" id="PS51782">
    <property type="entry name" value="LYSM"/>
    <property type="match status" value="1"/>
</dbReference>
<protein>
    <submittedName>
        <fullName evidence="8">LysM domain-containing protein</fullName>
    </submittedName>
</protein>
<dbReference type="GO" id="GO:0000160">
    <property type="term" value="P:phosphorelay signal transduction system"/>
    <property type="evidence" value="ECO:0007669"/>
    <property type="project" value="InterPro"/>
</dbReference>
<dbReference type="PANTHER" id="PTHR35807">
    <property type="entry name" value="TRANSCRIPTIONAL REGULATOR REDD-RELATED"/>
    <property type="match status" value="1"/>
</dbReference>
<dbReference type="Gene3D" id="1.25.40.10">
    <property type="entry name" value="Tetratricopeptide repeat domain"/>
    <property type="match status" value="1"/>
</dbReference>
<evidence type="ECO:0000313" key="9">
    <source>
        <dbReference type="Proteomes" id="UP000198797"/>
    </source>
</evidence>
<feature type="compositionally biased region" description="Acidic residues" evidence="5">
    <location>
        <begin position="642"/>
        <end position="651"/>
    </location>
</feature>
<dbReference type="Gene3D" id="1.10.10.10">
    <property type="entry name" value="Winged helix-like DNA-binding domain superfamily/Winged helix DNA-binding domain"/>
    <property type="match status" value="1"/>
</dbReference>
<gene>
    <name evidence="8" type="ORF">GA0070216_115117</name>
</gene>
<dbReference type="SMART" id="SM01043">
    <property type="entry name" value="BTAD"/>
    <property type="match status" value="1"/>
</dbReference>
<keyword evidence="6" id="KW-0472">Membrane</keyword>
<dbReference type="EMBL" id="FMCU01000015">
    <property type="protein sequence ID" value="SCF42745.1"/>
    <property type="molecule type" value="Genomic_DNA"/>
</dbReference>
<dbReference type="SUPFAM" id="SSF46894">
    <property type="entry name" value="C-terminal effector domain of the bipartite response regulators"/>
    <property type="match status" value="1"/>
</dbReference>
<sequence>MGIRTTARIGKTLIAATVIGAPALLLWDLARPRVRQPTGDEVKAWISQPLTPELLAVLAIAAGWALWALLAITLLTHLSDRAGRRLHRLAGLRLPGPLQGLTAALLGATAVTAAASGATPAVLVAADSPANPSPPPLTGDHGTRPATPTVGPDGGGTERRPTVVVRRGDSLSAIAARRLDDADRWREIYSLNRGARFTTGSLTDPDLIRPGWRLRLPAHPDTPAPPAPSTSSQWAPNTDPNNIPSPPPDTDTRPPATPATTTPEAPATPRPDRDRSPADCDRPGVSLGDRGWIDAALAAAVLAAATLAWTNRRTPPGPTSSKTHGHDPQTRPLPTVLARIRRALPMPTPFTSGDSDSRPRPLRARGTPAEVTANPTPAYPEMVGFPRTGPIDALADTNPVTPEPTSRTTVGWPAAGLGLTGPAAQAAARGLLVSTLATAAPEDPEQHGQVVIPSSVLTTLLRDHADLVADTPRLTVTDTPTDALNLVEEQVLRRTRVCGGYEVDTVAALRDTHPTAEALPPLLLITDATAPHERARTAALLTQGQRLDIRGVLLGAWADGNTVAVVADGSTTAADGEQPHDTSLPGVGRLTVVTPADTVDLLAALARAHADLHPRSPRGHIAGIQEPRPRPAAGDTAADDGLPPDDADEPTPTESTHTTTIAHHPSITPSDIDDQPDDHGEGVAVQVLGGAYILRRDTSMPLRAKALELLVYLVVHDGEATQDTIIEDLLPDAPLTKAPHRLHTYVSALRKTLARTGGHGIYLTHPTHRYALNRQTVDADLWRMRAALCDADRATDDNDRLAALRRAVDAYGGSLADGFDYEWIEAHREGIRRQALDAHLALARTTPDPDEALTVIRAAIRHDPYAEPLYQQAMRTCATLGHLDEIHALRHALTRRLAEIDAVPSQATLALADHLSPGPSPDRLAGQPRTRGNGRQL</sequence>
<organism evidence="8 9">
    <name type="scientific">Micromonospora matsumotoense</name>
    <dbReference type="NCBI Taxonomy" id="121616"/>
    <lineage>
        <taxon>Bacteria</taxon>
        <taxon>Bacillati</taxon>
        <taxon>Actinomycetota</taxon>
        <taxon>Actinomycetes</taxon>
        <taxon>Micromonosporales</taxon>
        <taxon>Micromonosporaceae</taxon>
        <taxon>Micromonospora</taxon>
    </lineage>
</organism>
<dbReference type="STRING" id="121616.GA0070216_115117"/>
<dbReference type="InterPro" id="IPR051677">
    <property type="entry name" value="AfsR-DnrI-RedD_regulator"/>
</dbReference>
<comment type="similarity">
    <text evidence="1">Belongs to the AfsR/DnrI/RedD regulatory family.</text>
</comment>
<dbReference type="SMART" id="SM00257">
    <property type="entry name" value="LysM"/>
    <property type="match status" value="1"/>
</dbReference>
<dbReference type="InterPro" id="IPR036388">
    <property type="entry name" value="WH-like_DNA-bd_sf"/>
</dbReference>
<feature type="compositionally biased region" description="Low complexity" evidence="5">
    <location>
        <begin position="258"/>
        <end position="267"/>
    </location>
</feature>
<dbReference type="RefSeq" id="WP_091251012.1">
    <property type="nucleotide sequence ID" value="NZ_FMCU01000015.1"/>
</dbReference>
<dbReference type="InterPro" id="IPR018392">
    <property type="entry name" value="LysM"/>
</dbReference>
<keyword evidence="6" id="KW-1133">Transmembrane helix</keyword>
<dbReference type="GO" id="GO:0003677">
    <property type="term" value="F:DNA binding"/>
    <property type="evidence" value="ECO:0007669"/>
    <property type="project" value="UniProtKB-KW"/>
</dbReference>
<keyword evidence="3" id="KW-0238">DNA-binding</keyword>
<evidence type="ECO:0000256" key="6">
    <source>
        <dbReference type="SAM" id="Phobius"/>
    </source>
</evidence>
<evidence type="ECO:0000259" key="7">
    <source>
        <dbReference type="PROSITE" id="PS51782"/>
    </source>
</evidence>
<feature type="region of interest" description="Disordered" evidence="5">
    <location>
        <begin position="346"/>
        <end position="380"/>
    </location>
</feature>
<keyword evidence="9" id="KW-1185">Reference proteome</keyword>
<dbReference type="PANTHER" id="PTHR35807:SF1">
    <property type="entry name" value="TRANSCRIPTIONAL REGULATOR REDD"/>
    <property type="match status" value="1"/>
</dbReference>
<dbReference type="Gene3D" id="3.10.350.10">
    <property type="entry name" value="LysM domain"/>
    <property type="match status" value="1"/>
</dbReference>
<reference evidence="9" key="1">
    <citation type="submission" date="2016-06" db="EMBL/GenBank/DDBJ databases">
        <authorList>
            <person name="Varghese N."/>
            <person name="Submissions Spin"/>
        </authorList>
    </citation>
    <scope>NUCLEOTIDE SEQUENCE [LARGE SCALE GENOMIC DNA]</scope>
    <source>
        <strain evidence="9">DSM 44100</strain>
    </source>
</reference>
<evidence type="ECO:0000256" key="5">
    <source>
        <dbReference type="SAM" id="MobiDB-lite"/>
    </source>
</evidence>
<dbReference type="SUPFAM" id="SSF48452">
    <property type="entry name" value="TPR-like"/>
    <property type="match status" value="1"/>
</dbReference>
<feature type="domain" description="LysM" evidence="7">
    <location>
        <begin position="161"/>
        <end position="216"/>
    </location>
</feature>
<keyword evidence="6" id="KW-0812">Transmembrane</keyword>
<dbReference type="AlphaFoldDB" id="A0A1C5ABZ9"/>
<dbReference type="SMART" id="SM00862">
    <property type="entry name" value="Trans_reg_C"/>
    <property type="match status" value="1"/>
</dbReference>
<dbReference type="Pfam" id="PF03704">
    <property type="entry name" value="BTAD"/>
    <property type="match status" value="1"/>
</dbReference>
<feature type="region of interest" description="Disordered" evidence="5">
    <location>
        <begin position="311"/>
        <end position="332"/>
    </location>
</feature>
<feature type="compositionally biased region" description="Basic and acidic residues" evidence="5">
    <location>
        <begin position="156"/>
        <end position="166"/>
    </location>
</feature>
<dbReference type="CDD" id="cd00118">
    <property type="entry name" value="LysM"/>
    <property type="match status" value="1"/>
</dbReference>
<feature type="region of interest" description="Disordered" evidence="5">
    <location>
        <begin position="912"/>
        <end position="937"/>
    </location>
</feature>